<dbReference type="PANTHER" id="PTHR32309:SF13">
    <property type="entry name" value="FERRIC ENTEROBACTIN TRANSPORT PROTEIN FEPE"/>
    <property type="match status" value="1"/>
</dbReference>
<feature type="transmembrane region" description="Helical" evidence="3">
    <location>
        <begin position="396"/>
        <end position="418"/>
    </location>
</feature>
<evidence type="ECO:0000313" key="4">
    <source>
        <dbReference type="EMBL" id="ESR22633.1"/>
    </source>
</evidence>
<evidence type="ECO:0000256" key="1">
    <source>
        <dbReference type="SAM" id="Coils"/>
    </source>
</evidence>
<sequence length="426" mass="47553">MRGIPLSVLRQMPERARAIHLPFRPEVAPTAPAPNEDLPAPAFEPAGRAPSQPQVRFLEIETDEVEPEVKASGFRRWPFLLVVCLPLFVTSVYLFFIAADRYTSEASFVIRKGHANPLGLTGGLARNDDDSFAISAYISSRDAAGYLVRNVEFVERMTRSEADFLTRLDRFWASDTTEEIYEYMQDVVTVEFDPDSGISTLEVLAFRPEDAQAISEALLQEAERLVNRMNDRASADAIAFGESLVEEVEARIRDVQARMTEFRNTESVLDPAAQSQSQIILLTELTQQALTIETEIAQLRATASQSPKLRSLLDRKAALDKQIADVRGQLAGDSNSMAPKISAYEALSLERELSVQALTAAYKALEQARQEAAVNRLYLQRISEPNLPDRPSHPRIILTLLLVGGCAWLAYWLGGMLLRVTLEHRH</sequence>
<keyword evidence="1" id="KW-0175">Coiled coil</keyword>
<proteinExistence type="predicted"/>
<feature type="region of interest" description="Disordered" evidence="2">
    <location>
        <begin position="30"/>
        <end position="50"/>
    </location>
</feature>
<keyword evidence="3" id="KW-1133">Transmembrane helix</keyword>
<dbReference type="AlphaFoldDB" id="V4T7P4"/>
<dbReference type="PANTHER" id="PTHR32309">
    <property type="entry name" value="TYROSINE-PROTEIN KINASE"/>
    <property type="match status" value="1"/>
</dbReference>
<feature type="coiled-coil region" evidence="1">
    <location>
        <begin position="245"/>
        <end position="329"/>
    </location>
</feature>
<organism evidence="4 5">
    <name type="scientific">Lutibaculum baratangense AMV1</name>
    <dbReference type="NCBI Taxonomy" id="631454"/>
    <lineage>
        <taxon>Bacteria</taxon>
        <taxon>Pseudomonadati</taxon>
        <taxon>Pseudomonadota</taxon>
        <taxon>Alphaproteobacteria</taxon>
        <taxon>Hyphomicrobiales</taxon>
        <taxon>Tepidamorphaceae</taxon>
        <taxon>Lutibaculum</taxon>
    </lineage>
</organism>
<gene>
    <name evidence="4" type="ORF">N177_3769</name>
</gene>
<keyword evidence="3" id="KW-0812">Transmembrane</keyword>
<name>V4T7P4_9HYPH</name>
<accession>V4T7P4</accession>
<comment type="caution">
    <text evidence="4">The sequence shown here is derived from an EMBL/GenBank/DDBJ whole genome shotgun (WGS) entry which is preliminary data.</text>
</comment>
<dbReference type="InterPro" id="IPR050445">
    <property type="entry name" value="Bact_polysacc_biosynth/exp"/>
</dbReference>
<keyword evidence="5" id="KW-1185">Reference proteome</keyword>
<dbReference type="EMBL" id="AWXZ01000040">
    <property type="protein sequence ID" value="ESR22633.1"/>
    <property type="molecule type" value="Genomic_DNA"/>
</dbReference>
<dbReference type="GO" id="GO:0005886">
    <property type="term" value="C:plasma membrane"/>
    <property type="evidence" value="ECO:0007669"/>
    <property type="project" value="TreeGrafter"/>
</dbReference>
<evidence type="ECO:0000256" key="2">
    <source>
        <dbReference type="SAM" id="MobiDB-lite"/>
    </source>
</evidence>
<feature type="transmembrane region" description="Helical" evidence="3">
    <location>
        <begin position="79"/>
        <end position="99"/>
    </location>
</feature>
<dbReference type="eggNOG" id="COG3524">
    <property type="taxonomic scope" value="Bacteria"/>
</dbReference>
<protein>
    <submittedName>
        <fullName evidence="4">Capsular polysaccharide export system inner membrane protein KpsE</fullName>
    </submittedName>
</protein>
<evidence type="ECO:0000256" key="3">
    <source>
        <dbReference type="SAM" id="Phobius"/>
    </source>
</evidence>
<dbReference type="STRING" id="631454.N177_3769"/>
<dbReference type="GO" id="GO:0004713">
    <property type="term" value="F:protein tyrosine kinase activity"/>
    <property type="evidence" value="ECO:0007669"/>
    <property type="project" value="TreeGrafter"/>
</dbReference>
<keyword evidence="3" id="KW-0472">Membrane</keyword>
<dbReference type="Proteomes" id="UP000017819">
    <property type="component" value="Unassembled WGS sequence"/>
</dbReference>
<reference evidence="4 5" key="1">
    <citation type="journal article" date="2014" name="Genome Announc.">
        <title>Draft Genome Sequence of Lutibaculum baratangense Strain AMV1T, Isolated from a Mud Volcano in Andamans, India.</title>
        <authorList>
            <person name="Singh A."/>
            <person name="Sreenivas A."/>
            <person name="Sathyanarayana Reddy G."/>
            <person name="Pinnaka A.K."/>
            <person name="Shivaji S."/>
        </authorList>
    </citation>
    <scope>NUCLEOTIDE SEQUENCE [LARGE SCALE GENOMIC DNA]</scope>
    <source>
        <strain evidence="4 5">AMV1</strain>
    </source>
</reference>
<evidence type="ECO:0000313" key="5">
    <source>
        <dbReference type="Proteomes" id="UP000017819"/>
    </source>
</evidence>